<accession>A0A4R4UKI4</accession>
<dbReference type="EMBL" id="SMKO01000196">
    <property type="protein sequence ID" value="TDC92487.1"/>
    <property type="molecule type" value="Genomic_DNA"/>
</dbReference>
<evidence type="ECO:0000313" key="1">
    <source>
        <dbReference type="EMBL" id="TDC92487.1"/>
    </source>
</evidence>
<dbReference type="Proteomes" id="UP000295258">
    <property type="component" value="Unassembled WGS sequence"/>
</dbReference>
<evidence type="ECO:0000313" key="2">
    <source>
        <dbReference type="Proteomes" id="UP000295258"/>
    </source>
</evidence>
<gene>
    <name evidence="1" type="ORF">E1292_41675</name>
</gene>
<organism evidence="1 2">
    <name type="scientific">Nonomuraea deserti</name>
    <dbReference type="NCBI Taxonomy" id="1848322"/>
    <lineage>
        <taxon>Bacteria</taxon>
        <taxon>Bacillati</taxon>
        <taxon>Actinomycetota</taxon>
        <taxon>Actinomycetes</taxon>
        <taxon>Streptosporangiales</taxon>
        <taxon>Streptosporangiaceae</taxon>
        <taxon>Nonomuraea</taxon>
    </lineage>
</organism>
<dbReference type="AlphaFoldDB" id="A0A4R4UKI4"/>
<dbReference type="RefSeq" id="WP_132604771.1">
    <property type="nucleotide sequence ID" value="NZ_SMKO01000196.1"/>
</dbReference>
<keyword evidence="2" id="KW-1185">Reference proteome</keyword>
<comment type="caution">
    <text evidence="1">The sequence shown here is derived from an EMBL/GenBank/DDBJ whole genome shotgun (WGS) entry which is preliminary data.</text>
</comment>
<proteinExistence type="predicted"/>
<reference evidence="1 2" key="1">
    <citation type="submission" date="2019-03" db="EMBL/GenBank/DDBJ databases">
        <title>Draft genome sequences of novel Actinobacteria.</title>
        <authorList>
            <person name="Sahin N."/>
            <person name="Ay H."/>
            <person name="Saygin H."/>
        </authorList>
    </citation>
    <scope>NUCLEOTIDE SEQUENCE [LARGE SCALE GENOMIC DNA]</scope>
    <source>
        <strain evidence="1 2">KC310</strain>
    </source>
</reference>
<name>A0A4R4UKI4_9ACTN</name>
<protein>
    <submittedName>
        <fullName evidence="1">Uncharacterized protein</fullName>
    </submittedName>
</protein>
<sequence length="73" mass="7715">MADPLTYLGTVCGSCYARCGCPEVHLASDAAPEQQVVITDNLGQLIQMSAMHFAGLVEKAQPGGFDLVIHPAR</sequence>